<feature type="coiled-coil region" evidence="1">
    <location>
        <begin position="7"/>
        <end position="34"/>
    </location>
</feature>
<evidence type="ECO:0000313" key="2">
    <source>
        <dbReference type="EMBL" id="MBB5966190.1"/>
    </source>
</evidence>
<proteinExistence type="predicted"/>
<accession>A0A841D8B6</accession>
<dbReference type="RefSeq" id="WP_184946096.1">
    <property type="nucleotide sequence ID" value="NZ_BAAAWZ010000004.1"/>
</dbReference>
<sequence>MSKRDELRQVEADLERLRAEVAALRDQVGEIGATDAVERSQMINMADEQQGLITELEARREALLGSLGGE</sequence>
<protein>
    <submittedName>
        <fullName evidence="2">Septal ring factor EnvC (AmiA/AmiB activator)</fullName>
    </submittedName>
</protein>
<evidence type="ECO:0000313" key="3">
    <source>
        <dbReference type="Proteomes" id="UP000562352"/>
    </source>
</evidence>
<dbReference type="Proteomes" id="UP000562352">
    <property type="component" value="Unassembled WGS sequence"/>
</dbReference>
<keyword evidence="3" id="KW-1185">Reference proteome</keyword>
<name>A0A841D8B6_PLAVE</name>
<evidence type="ECO:0000256" key="1">
    <source>
        <dbReference type="SAM" id="Coils"/>
    </source>
</evidence>
<comment type="caution">
    <text evidence="2">The sequence shown here is derived from an EMBL/GenBank/DDBJ whole genome shotgun (WGS) entry which is preliminary data.</text>
</comment>
<dbReference type="AlphaFoldDB" id="A0A841D8B6"/>
<gene>
    <name evidence="2" type="ORF">FHS22_005481</name>
</gene>
<organism evidence="2 3">
    <name type="scientific">Planomonospora venezuelensis</name>
    <dbReference type="NCBI Taxonomy" id="1999"/>
    <lineage>
        <taxon>Bacteria</taxon>
        <taxon>Bacillati</taxon>
        <taxon>Actinomycetota</taxon>
        <taxon>Actinomycetes</taxon>
        <taxon>Streptosporangiales</taxon>
        <taxon>Streptosporangiaceae</taxon>
        <taxon>Planomonospora</taxon>
    </lineage>
</organism>
<dbReference type="EMBL" id="JACHJJ010000021">
    <property type="protein sequence ID" value="MBB5966190.1"/>
    <property type="molecule type" value="Genomic_DNA"/>
</dbReference>
<keyword evidence="1" id="KW-0175">Coiled coil</keyword>
<reference evidence="2 3" key="1">
    <citation type="submission" date="2020-08" db="EMBL/GenBank/DDBJ databases">
        <title>Genomic Encyclopedia of Type Strains, Phase III (KMG-III): the genomes of soil and plant-associated and newly described type strains.</title>
        <authorList>
            <person name="Whitman W."/>
        </authorList>
    </citation>
    <scope>NUCLEOTIDE SEQUENCE [LARGE SCALE GENOMIC DNA]</scope>
    <source>
        <strain evidence="2 3">CECT 3303</strain>
    </source>
</reference>